<organism evidence="10 11">
    <name type="scientific">Tetraparma gracilis</name>
    <dbReference type="NCBI Taxonomy" id="2962635"/>
    <lineage>
        <taxon>Eukaryota</taxon>
        <taxon>Sar</taxon>
        <taxon>Stramenopiles</taxon>
        <taxon>Ochrophyta</taxon>
        <taxon>Bolidophyceae</taxon>
        <taxon>Parmales</taxon>
        <taxon>Triparmaceae</taxon>
        <taxon>Tetraparma</taxon>
    </lineage>
</organism>
<evidence type="ECO:0000256" key="3">
    <source>
        <dbReference type="ARBA" id="ARBA00022630"/>
    </source>
</evidence>
<dbReference type="Proteomes" id="UP001165060">
    <property type="component" value="Unassembled WGS sequence"/>
</dbReference>
<keyword evidence="11" id="KW-1185">Reference proteome</keyword>
<feature type="signal peptide" evidence="8">
    <location>
        <begin position="1"/>
        <end position="18"/>
    </location>
</feature>
<dbReference type="InterPro" id="IPR017046">
    <property type="entry name" value="Prenylcysteine_Oxase1"/>
</dbReference>
<protein>
    <recommendedName>
        <fullName evidence="9">Prenylcysteine lyase domain-containing protein</fullName>
    </recommendedName>
</protein>
<evidence type="ECO:0000256" key="7">
    <source>
        <dbReference type="ARBA" id="ARBA00023180"/>
    </source>
</evidence>
<feature type="non-terminal residue" evidence="10">
    <location>
        <position position="408"/>
    </location>
</feature>
<feature type="domain" description="Prenylcysteine lyase" evidence="9">
    <location>
        <begin position="131"/>
        <end position="404"/>
    </location>
</feature>
<dbReference type="InterPro" id="IPR010795">
    <property type="entry name" value="Prenylcys_lyase"/>
</dbReference>
<dbReference type="Pfam" id="PF07156">
    <property type="entry name" value="Prenylcys_lyase"/>
    <property type="match status" value="1"/>
</dbReference>
<evidence type="ECO:0000313" key="10">
    <source>
        <dbReference type="EMBL" id="GMI28750.1"/>
    </source>
</evidence>
<dbReference type="SUPFAM" id="SSF51905">
    <property type="entry name" value="FAD/NAD(P)-binding domain"/>
    <property type="match status" value="1"/>
</dbReference>
<dbReference type="PANTHER" id="PTHR15944:SF0">
    <property type="entry name" value="PRENYLCYSTEINE LYASE DOMAIN-CONTAINING PROTEIN"/>
    <property type="match status" value="1"/>
</dbReference>
<comment type="caution">
    <text evidence="10">The sequence shown here is derived from an EMBL/GenBank/DDBJ whole genome shotgun (WGS) entry which is preliminary data.</text>
</comment>
<keyword evidence="5" id="KW-0274">FAD</keyword>
<evidence type="ECO:0000256" key="1">
    <source>
        <dbReference type="ARBA" id="ARBA00001974"/>
    </source>
</evidence>
<comment type="similarity">
    <text evidence="2">Belongs to the prenylcysteine oxidase family.</text>
</comment>
<evidence type="ECO:0000259" key="9">
    <source>
        <dbReference type="Pfam" id="PF07156"/>
    </source>
</evidence>
<name>A0ABQ6MLS9_9STRA</name>
<reference evidence="10 11" key="1">
    <citation type="journal article" date="2023" name="Commun. Biol.">
        <title>Genome analysis of Parmales, the sister group of diatoms, reveals the evolutionary specialization of diatoms from phago-mixotrophs to photoautotrophs.</title>
        <authorList>
            <person name="Ban H."/>
            <person name="Sato S."/>
            <person name="Yoshikawa S."/>
            <person name="Yamada K."/>
            <person name="Nakamura Y."/>
            <person name="Ichinomiya M."/>
            <person name="Sato N."/>
            <person name="Blanc-Mathieu R."/>
            <person name="Endo H."/>
            <person name="Kuwata A."/>
            <person name="Ogata H."/>
        </authorList>
    </citation>
    <scope>NUCLEOTIDE SEQUENCE [LARGE SCALE GENOMIC DNA]</scope>
</reference>
<dbReference type="Gene3D" id="3.50.50.60">
    <property type="entry name" value="FAD/NAD(P)-binding domain"/>
    <property type="match status" value="1"/>
</dbReference>
<gene>
    <name evidence="10" type="ORF">TeGR_g4613</name>
</gene>
<accession>A0ABQ6MLS9</accession>
<evidence type="ECO:0000256" key="2">
    <source>
        <dbReference type="ARBA" id="ARBA00009967"/>
    </source>
</evidence>
<dbReference type="Pfam" id="PF13450">
    <property type="entry name" value="NAD_binding_8"/>
    <property type="match status" value="1"/>
</dbReference>
<evidence type="ECO:0000256" key="8">
    <source>
        <dbReference type="SAM" id="SignalP"/>
    </source>
</evidence>
<keyword evidence="4 8" id="KW-0732">Signal</keyword>
<keyword evidence="6" id="KW-0560">Oxidoreductase</keyword>
<sequence>MHLSLLSALLLLPAPLAALNVAVVGSGVGGSSAAYFLSQQHLGDPDLSITVFESGDRIGGRAYTETVAGIPVDIGGTAISTLNSYLVSFVDTFKLQSQSSKSASAPEVDKLGLYDGSSIFFSSPESTIPLAAKVLFRYGFSPLKAVSTTRSMAASLSKIYDQQAAGTSYASPQAMFDALGLTSFTQQRAYDAFEEMGVSASFVKEFIDSASRGNYMQDGEISAFVDLVSLAGAGLAGSVFSLDGGANQIPTALLKASGATVLTSTPVSAVSDSGAVTYTDASSNTPQTSTFDAVIIAAPLEFADIALSVPAPPPTNRPYMRIFVTFFSCDALSPSYFNLSETESVPGDIATIDGEGLEIVSVGYHGRGDNGKKVYKLFSLAELSDDVLSRISSNHGDVFRHEWEGAYT</sequence>
<dbReference type="EMBL" id="BRYB01005771">
    <property type="protein sequence ID" value="GMI28750.1"/>
    <property type="molecule type" value="Genomic_DNA"/>
</dbReference>
<evidence type="ECO:0000256" key="5">
    <source>
        <dbReference type="ARBA" id="ARBA00022827"/>
    </source>
</evidence>
<keyword evidence="7" id="KW-0325">Glycoprotein</keyword>
<keyword evidence="3" id="KW-0285">Flavoprotein</keyword>
<evidence type="ECO:0000256" key="6">
    <source>
        <dbReference type="ARBA" id="ARBA00023002"/>
    </source>
</evidence>
<dbReference type="InterPro" id="IPR036188">
    <property type="entry name" value="FAD/NAD-bd_sf"/>
</dbReference>
<feature type="chain" id="PRO_5046024558" description="Prenylcysteine lyase domain-containing protein" evidence="8">
    <location>
        <begin position="19"/>
        <end position="408"/>
    </location>
</feature>
<dbReference type="PANTHER" id="PTHR15944">
    <property type="entry name" value="FARNESYLCYSTEINE LYASE"/>
    <property type="match status" value="1"/>
</dbReference>
<evidence type="ECO:0000313" key="11">
    <source>
        <dbReference type="Proteomes" id="UP001165060"/>
    </source>
</evidence>
<evidence type="ECO:0000256" key="4">
    <source>
        <dbReference type="ARBA" id="ARBA00022729"/>
    </source>
</evidence>
<proteinExistence type="inferred from homology"/>
<comment type="cofactor">
    <cofactor evidence="1">
        <name>FAD</name>
        <dbReference type="ChEBI" id="CHEBI:57692"/>
    </cofactor>
</comment>